<name>A0ABT6JYM6_9GAMM</name>
<dbReference type="PROSITE" id="PS51257">
    <property type="entry name" value="PROKAR_LIPOPROTEIN"/>
    <property type="match status" value="1"/>
</dbReference>
<dbReference type="Proteomes" id="UP001156873">
    <property type="component" value="Unassembled WGS sequence"/>
</dbReference>
<comment type="caution">
    <text evidence="2">The sequence shown here is derived from an EMBL/GenBank/DDBJ whole genome shotgun (WGS) entry which is preliminary data.</text>
</comment>
<evidence type="ECO:0000313" key="3">
    <source>
        <dbReference type="Proteomes" id="UP001156873"/>
    </source>
</evidence>
<evidence type="ECO:0008006" key="4">
    <source>
        <dbReference type="Google" id="ProtNLM"/>
    </source>
</evidence>
<organism evidence="2 3">
    <name type="scientific">Luteimonas kalidii</name>
    <dbReference type="NCBI Taxonomy" id="3042025"/>
    <lineage>
        <taxon>Bacteria</taxon>
        <taxon>Pseudomonadati</taxon>
        <taxon>Pseudomonadota</taxon>
        <taxon>Gammaproteobacteria</taxon>
        <taxon>Lysobacterales</taxon>
        <taxon>Lysobacteraceae</taxon>
        <taxon>Luteimonas</taxon>
    </lineage>
</organism>
<evidence type="ECO:0000256" key="1">
    <source>
        <dbReference type="SAM" id="SignalP"/>
    </source>
</evidence>
<keyword evidence="1" id="KW-0732">Signal</keyword>
<dbReference type="EMBL" id="JARXRO010000020">
    <property type="protein sequence ID" value="MDH5835620.1"/>
    <property type="molecule type" value="Genomic_DNA"/>
</dbReference>
<protein>
    <recommendedName>
        <fullName evidence="4">Secreted protein</fullName>
    </recommendedName>
</protein>
<reference evidence="2 3" key="1">
    <citation type="submission" date="2023-04" db="EMBL/GenBank/DDBJ databases">
        <title>Luteimonas sp. M1R5S59.</title>
        <authorList>
            <person name="Sun J.-Q."/>
        </authorList>
    </citation>
    <scope>NUCLEOTIDE SEQUENCE [LARGE SCALE GENOMIC DNA]</scope>
    <source>
        <strain evidence="2 3">M1R5S59</strain>
    </source>
</reference>
<dbReference type="RefSeq" id="WP_280580415.1">
    <property type="nucleotide sequence ID" value="NZ_JARXRO010000020.1"/>
</dbReference>
<proteinExistence type="predicted"/>
<keyword evidence="3" id="KW-1185">Reference proteome</keyword>
<evidence type="ECO:0000313" key="2">
    <source>
        <dbReference type="EMBL" id="MDH5835620.1"/>
    </source>
</evidence>
<accession>A0ABT6JYM6</accession>
<feature type="chain" id="PRO_5045372207" description="Secreted protein" evidence="1">
    <location>
        <begin position="26"/>
        <end position="161"/>
    </location>
</feature>
<gene>
    <name evidence="2" type="ORF">QFW81_17055</name>
</gene>
<sequence>MKLMNTLALTACLVLLLAACKKEEAAPVEAAAVPVPTTDDKAAWQTYLSDQVPRHMEGITAQPYVYRVPANENPNDPEEYNRLLDKAKMDVARGIVKGNILTYAGLNPTKTADLMVAAFGEVTPNTMKGVRVVYIGDQANNDRVRAAVEPAGVEYVFVDAK</sequence>
<feature type="signal peptide" evidence="1">
    <location>
        <begin position="1"/>
        <end position="25"/>
    </location>
</feature>